<keyword evidence="3" id="KW-1185">Reference proteome</keyword>
<proteinExistence type="predicted"/>
<gene>
    <name evidence="2" type="ORF">ACFQGD_00525</name>
</gene>
<dbReference type="Proteomes" id="UP001596337">
    <property type="component" value="Unassembled WGS sequence"/>
</dbReference>
<feature type="region of interest" description="Disordered" evidence="1">
    <location>
        <begin position="12"/>
        <end position="45"/>
    </location>
</feature>
<dbReference type="RefSeq" id="WP_345392057.1">
    <property type="nucleotide sequence ID" value="NZ_BAABLA010000007.1"/>
</dbReference>
<reference evidence="3" key="1">
    <citation type="journal article" date="2019" name="Int. J. Syst. Evol. Microbiol.">
        <title>The Global Catalogue of Microorganisms (GCM) 10K type strain sequencing project: providing services to taxonomists for standard genome sequencing and annotation.</title>
        <authorList>
            <consortium name="The Broad Institute Genomics Platform"/>
            <consortium name="The Broad Institute Genome Sequencing Center for Infectious Disease"/>
            <person name="Wu L."/>
            <person name="Ma J."/>
        </authorList>
    </citation>
    <scope>NUCLEOTIDE SEQUENCE [LARGE SCALE GENOMIC DNA]</scope>
    <source>
        <strain evidence="3">KCTC 32255</strain>
    </source>
</reference>
<evidence type="ECO:0000313" key="3">
    <source>
        <dbReference type="Proteomes" id="UP001596337"/>
    </source>
</evidence>
<organism evidence="2 3">
    <name type="scientific">Haloechinothrix salitolerans</name>
    <dbReference type="NCBI Taxonomy" id="926830"/>
    <lineage>
        <taxon>Bacteria</taxon>
        <taxon>Bacillati</taxon>
        <taxon>Actinomycetota</taxon>
        <taxon>Actinomycetes</taxon>
        <taxon>Pseudonocardiales</taxon>
        <taxon>Pseudonocardiaceae</taxon>
        <taxon>Haloechinothrix</taxon>
    </lineage>
</organism>
<comment type="caution">
    <text evidence="2">The sequence shown here is derived from an EMBL/GenBank/DDBJ whole genome shotgun (WGS) entry which is preliminary data.</text>
</comment>
<dbReference type="EMBL" id="JBHSXX010000001">
    <property type="protein sequence ID" value="MFC6865624.1"/>
    <property type="molecule type" value="Genomic_DNA"/>
</dbReference>
<evidence type="ECO:0000313" key="2">
    <source>
        <dbReference type="EMBL" id="MFC6865624.1"/>
    </source>
</evidence>
<evidence type="ECO:0000256" key="1">
    <source>
        <dbReference type="SAM" id="MobiDB-lite"/>
    </source>
</evidence>
<name>A0ABW2BT12_9PSEU</name>
<accession>A0ABW2BT12</accession>
<sequence length="109" mass="11869">MELLDSIARRRIGAVSNPARPAPRRPVHSTAYREGAAAEPEGTRQVENGQTVWRIRCGDMIHRDRCVTVFVDNGEVVVVGPPGETARLTDGQVGQLRAALNEAAKLAER</sequence>
<protein>
    <submittedName>
        <fullName evidence="2">Uncharacterized protein</fullName>
    </submittedName>
</protein>